<dbReference type="EMBL" id="KV425906">
    <property type="protein sequence ID" value="KZV99837.1"/>
    <property type="molecule type" value="Genomic_DNA"/>
</dbReference>
<reference evidence="1 2" key="1">
    <citation type="journal article" date="2016" name="Mol. Biol. Evol.">
        <title>Comparative Genomics of Early-Diverging Mushroom-Forming Fungi Provides Insights into the Origins of Lignocellulose Decay Capabilities.</title>
        <authorList>
            <person name="Nagy L.G."/>
            <person name="Riley R."/>
            <person name="Tritt A."/>
            <person name="Adam C."/>
            <person name="Daum C."/>
            <person name="Floudas D."/>
            <person name="Sun H."/>
            <person name="Yadav J.S."/>
            <person name="Pangilinan J."/>
            <person name="Larsson K.H."/>
            <person name="Matsuura K."/>
            <person name="Barry K."/>
            <person name="Labutti K."/>
            <person name="Kuo R."/>
            <person name="Ohm R.A."/>
            <person name="Bhattacharya S.S."/>
            <person name="Shirouzu T."/>
            <person name="Yoshinaga Y."/>
            <person name="Martin F.M."/>
            <person name="Grigoriev I.V."/>
            <person name="Hibbett D.S."/>
        </authorList>
    </citation>
    <scope>NUCLEOTIDE SEQUENCE [LARGE SCALE GENOMIC DNA]</scope>
    <source>
        <strain evidence="1 2">HHB12029</strain>
    </source>
</reference>
<evidence type="ECO:0000313" key="1">
    <source>
        <dbReference type="EMBL" id="KZV99837.1"/>
    </source>
</evidence>
<dbReference type="InParanoid" id="A0A165MVV6"/>
<dbReference type="Proteomes" id="UP000077266">
    <property type="component" value="Unassembled WGS sequence"/>
</dbReference>
<dbReference type="AlphaFoldDB" id="A0A165MVV6"/>
<evidence type="ECO:0000313" key="2">
    <source>
        <dbReference type="Proteomes" id="UP000077266"/>
    </source>
</evidence>
<name>A0A165MVV6_EXIGL</name>
<organism evidence="1 2">
    <name type="scientific">Exidia glandulosa HHB12029</name>
    <dbReference type="NCBI Taxonomy" id="1314781"/>
    <lineage>
        <taxon>Eukaryota</taxon>
        <taxon>Fungi</taxon>
        <taxon>Dikarya</taxon>
        <taxon>Basidiomycota</taxon>
        <taxon>Agaricomycotina</taxon>
        <taxon>Agaricomycetes</taxon>
        <taxon>Auriculariales</taxon>
        <taxon>Exidiaceae</taxon>
        <taxon>Exidia</taxon>
    </lineage>
</organism>
<gene>
    <name evidence="1" type="ORF">EXIGLDRAFT_723893</name>
</gene>
<sequence length="264" mass="30084">MRRLTKRLIPPLSPARTRCGTMSSATRLPDEILLSIFEMVIGDPTGDTWDGGRWSACDMPQLITLRLHSCYTKSQWLTAVLHSARSLKELELHDVRFGFSSVPFAVDSEDFPEHAIDAGAFLSVHRLSIHPSWHDIFDFPFVRRVFTFMPTLENLRILKLFRINVPDLSRTPPNLETIVILSTEYNSPRMVRTVQDRLQFAGEIKRAAQSWLFDSPRMRKIVLCPYVAARAQADLDFLSIASFLLAGFLARLAVELVVDVTFYS</sequence>
<keyword evidence="2" id="KW-1185">Reference proteome</keyword>
<accession>A0A165MVV6</accession>
<dbReference type="SUPFAM" id="SSF52047">
    <property type="entry name" value="RNI-like"/>
    <property type="match status" value="1"/>
</dbReference>
<protein>
    <submittedName>
        <fullName evidence="1">Uncharacterized protein</fullName>
    </submittedName>
</protein>
<proteinExistence type="predicted"/>